<dbReference type="PATRIC" id="fig|1286635.3.peg.4219"/>
<feature type="domain" description="Bacterial type II secretion system protein E" evidence="4">
    <location>
        <begin position="387"/>
        <end position="401"/>
    </location>
</feature>
<dbReference type="Proteomes" id="UP000014216">
    <property type="component" value="Unassembled WGS sequence"/>
</dbReference>
<evidence type="ECO:0000256" key="2">
    <source>
        <dbReference type="ARBA" id="ARBA00022741"/>
    </source>
</evidence>
<gene>
    <name evidence="5" type="primary">gspE</name>
    <name evidence="5" type="ORF">Dpo_12c00380</name>
</gene>
<dbReference type="EMBL" id="APJX01000012">
    <property type="protein sequence ID" value="EMS77760.1"/>
    <property type="molecule type" value="Genomic_DNA"/>
</dbReference>
<dbReference type="Pfam" id="PF05157">
    <property type="entry name" value="MshEN"/>
    <property type="match status" value="1"/>
</dbReference>
<dbReference type="GO" id="GO:0005524">
    <property type="term" value="F:ATP binding"/>
    <property type="evidence" value="ECO:0007669"/>
    <property type="project" value="UniProtKB-KW"/>
</dbReference>
<evidence type="ECO:0000256" key="1">
    <source>
        <dbReference type="ARBA" id="ARBA00006611"/>
    </source>
</evidence>
<comment type="similarity">
    <text evidence="1">Belongs to the GSP E family.</text>
</comment>
<dbReference type="InterPro" id="IPR001482">
    <property type="entry name" value="T2SS/T4SS_dom"/>
</dbReference>
<evidence type="ECO:0000313" key="5">
    <source>
        <dbReference type="EMBL" id="EMS77760.1"/>
    </source>
</evidence>
<dbReference type="AlphaFoldDB" id="S0FSV2"/>
<dbReference type="PROSITE" id="PS00662">
    <property type="entry name" value="T2SP_E"/>
    <property type="match status" value="1"/>
</dbReference>
<accession>S0FSV2</accession>
<dbReference type="CDD" id="cd01129">
    <property type="entry name" value="PulE-GspE-like"/>
    <property type="match status" value="1"/>
</dbReference>
<name>S0FSV2_9BACT</name>
<dbReference type="Gene3D" id="3.40.50.300">
    <property type="entry name" value="P-loop containing nucleotide triphosphate hydrolases"/>
    <property type="match status" value="1"/>
</dbReference>
<keyword evidence="2" id="KW-0547">Nucleotide-binding</keyword>
<dbReference type="FunFam" id="3.40.50.300:FF:000398">
    <property type="entry name" value="Type IV pilus assembly ATPase PilB"/>
    <property type="match status" value="1"/>
</dbReference>
<reference evidence="5 6" key="1">
    <citation type="journal article" date="2013" name="Genome Announc.">
        <title>Draft Genome Sequence of Desulfotignum phosphitoxidans DSM 13687 Strain FiPS-3.</title>
        <authorList>
            <person name="Poehlein A."/>
            <person name="Daniel R."/>
            <person name="Simeonova D.D."/>
        </authorList>
    </citation>
    <scope>NUCLEOTIDE SEQUENCE [LARGE SCALE GENOMIC DNA]</scope>
    <source>
        <strain evidence="5 6">DSM 13687</strain>
    </source>
</reference>
<dbReference type="PANTHER" id="PTHR30258">
    <property type="entry name" value="TYPE II SECRETION SYSTEM PROTEIN GSPE-RELATED"/>
    <property type="match status" value="1"/>
</dbReference>
<organism evidence="5 6">
    <name type="scientific">Desulfotignum phosphitoxidans DSM 13687</name>
    <dbReference type="NCBI Taxonomy" id="1286635"/>
    <lineage>
        <taxon>Bacteria</taxon>
        <taxon>Pseudomonadati</taxon>
        <taxon>Thermodesulfobacteriota</taxon>
        <taxon>Desulfobacteria</taxon>
        <taxon>Desulfobacterales</taxon>
        <taxon>Desulfobacteraceae</taxon>
        <taxon>Desulfotignum</taxon>
    </lineage>
</organism>
<dbReference type="GO" id="GO:0016887">
    <property type="term" value="F:ATP hydrolysis activity"/>
    <property type="evidence" value="ECO:0007669"/>
    <property type="project" value="TreeGrafter"/>
</dbReference>
<comment type="caution">
    <text evidence="5">The sequence shown here is derived from an EMBL/GenBank/DDBJ whole genome shotgun (WGS) entry which is preliminary data.</text>
</comment>
<keyword evidence="3" id="KW-0067">ATP-binding</keyword>
<dbReference type="OrthoDB" id="9805147at2"/>
<evidence type="ECO:0000256" key="3">
    <source>
        <dbReference type="ARBA" id="ARBA00022840"/>
    </source>
</evidence>
<keyword evidence="6" id="KW-1185">Reference proteome</keyword>
<dbReference type="PANTHER" id="PTHR30258:SF2">
    <property type="entry name" value="COMG OPERON PROTEIN 1"/>
    <property type="match status" value="1"/>
</dbReference>
<dbReference type="RefSeq" id="WP_006968198.1">
    <property type="nucleotide sequence ID" value="NZ_APJX01000012.1"/>
</dbReference>
<dbReference type="Pfam" id="PF00437">
    <property type="entry name" value="T2SSE"/>
    <property type="match status" value="1"/>
</dbReference>
<sequence>MAVRKRLGEILLDEGVITQDQLKTALSQFKETGLKLGEYLALKGIVSENIIVDAVASQMNLRKFEAGEYDISPDLAQIMDVDNATKFKAVPVKKSDGVITIAMTDPLNIITVDYIEVMTDMEVETVICTEQNFNYLMSAIYGAYAGKDGVMQQVQDISEMDSEPDDDEGSESLTETDLQHMAEDAPVIKLVNSILTQAVREGATDIHLSPEKTYIEIRFRVDGKLHKIPNPPKKMFLPMVSRIKIMANLDISISRIPQDGRMTIKVHQKEVNVRVSTIPTIYGENVVLRLLDTSSGIHTLDQLGYSADDIAGIKKMIKMPYGMILCTGPTGSGKSTSLFAMLKEINSPDTHIITLEDPVEYRMEHIRQAQLNRRAGMTFASGLRSILRQDPDVIMVGEIRDTETANVAVQAALTGHMVFSTVHTNDAAGAVTRFIEMGVAPFLVSSVMLVIIAQRLIRRVCTHCGEQVIPPPELLEYWGIPPGDNIRFMKAKGCSHCLDTGYRGRVGLYEILYINDAVRDMILSGKTAKEISRLAHDAGQLRTLKEDAARKVMDRITTPEEAMSALQVK</sequence>
<dbReference type="Gene3D" id="3.30.450.90">
    <property type="match status" value="1"/>
</dbReference>
<dbReference type="SUPFAM" id="SSF52540">
    <property type="entry name" value="P-loop containing nucleoside triphosphate hydrolases"/>
    <property type="match status" value="1"/>
</dbReference>
<dbReference type="SUPFAM" id="SSF160246">
    <property type="entry name" value="EspE N-terminal domain-like"/>
    <property type="match status" value="1"/>
</dbReference>
<dbReference type="FunFam" id="3.30.450.90:FF:000001">
    <property type="entry name" value="Type II secretion system ATPase GspE"/>
    <property type="match status" value="1"/>
</dbReference>
<evidence type="ECO:0000313" key="6">
    <source>
        <dbReference type="Proteomes" id="UP000014216"/>
    </source>
</evidence>
<dbReference type="Gene3D" id="3.30.300.160">
    <property type="entry name" value="Type II secretion system, protein E, N-terminal domain"/>
    <property type="match status" value="1"/>
</dbReference>
<dbReference type="GO" id="GO:0005886">
    <property type="term" value="C:plasma membrane"/>
    <property type="evidence" value="ECO:0007669"/>
    <property type="project" value="TreeGrafter"/>
</dbReference>
<dbReference type="InterPro" id="IPR027417">
    <property type="entry name" value="P-loop_NTPase"/>
</dbReference>
<dbReference type="InterPro" id="IPR007831">
    <property type="entry name" value="T2SS_GspE_N"/>
</dbReference>
<dbReference type="InterPro" id="IPR037257">
    <property type="entry name" value="T2SS_E_N_sf"/>
</dbReference>
<evidence type="ECO:0000259" key="4">
    <source>
        <dbReference type="PROSITE" id="PS00662"/>
    </source>
</evidence>
<protein>
    <submittedName>
        <fullName evidence="5">General secretion pathway protein E</fullName>
    </submittedName>
</protein>
<proteinExistence type="inferred from homology"/>